<comment type="caution">
    <text evidence="1">The sequence shown here is derived from an EMBL/GenBank/DDBJ whole genome shotgun (WGS) entry which is preliminary data.</text>
</comment>
<evidence type="ECO:0000313" key="1">
    <source>
        <dbReference type="EMBL" id="PPQ83158.1"/>
    </source>
</evidence>
<keyword evidence="2" id="KW-1185">Reference proteome</keyword>
<dbReference type="OrthoDB" id="2522283at2759"/>
<organism evidence="1 2">
    <name type="scientific">Panaeolus cyanescens</name>
    <dbReference type="NCBI Taxonomy" id="181874"/>
    <lineage>
        <taxon>Eukaryota</taxon>
        <taxon>Fungi</taxon>
        <taxon>Dikarya</taxon>
        <taxon>Basidiomycota</taxon>
        <taxon>Agaricomycotina</taxon>
        <taxon>Agaricomycetes</taxon>
        <taxon>Agaricomycetidae</taxon>
        <taxon>Agaricales</taxon>
        <taxon>Agaricineae</taxon>
        <taxon>Galeropsidaceae</taxon>
        <taxon>Panaeolus</taxon>
    </lineage>
</organism>
<dbReference type="EMBL" id="NHTK01005061">
    <property type="protein sequence ID" value="PPQ83158.1"/>
    <property type="molecule type" value="Genomic_DNA"/>
</dbReference>
<evidence type="ECO:0008006" key="3">
    <source>
        <dbReference type="Google" id="ProtNLM"/>
    </source>
</evidence>
<proteinExistence type="predicted"/>
<protein>
    <recommendedName>
        <fullName evidence="3">F-box domain-containing protein</fullName>
    </recommendedName>
</protein>
<reference evidence="1 2" key="1">
    <citation type="journal article" date="2018" name="Evol. Lett.">
        <title>Horizontal gene cluster transfer increased hallucinogenic mushroom diversity.</title>
        <authorList>
            <person name="Reynolds H.T."/>
            <person name="Vijayakumar V."/>
            <person name="Gluck-Thaler E."/>
            <person name="Korotkin H.B."/>
            <person name="Matheny P.B."/>
            <person name="Slot J.C."/>
        </authorList>
    </citation>
    <scope>NUCLEOTIDE SEQUENCE [LARGE SCALE GENOMIC DNA]</scope>
    <source>
        <strain evidence="1 2">2629</strain>
    </source>
</reference>
<dbReference type="InParanoid" id="A0A409WXB5"/>
<name>A0A409WXB5_9AGAR</name>
<accession>A0A409WXB5</accession>
<evidence type="ECO:0000313" key="2">
    <source>
        <dbReference type="Proteomes" id="UP000284842"/>
    </source>
</evidence>
<dbReference type="InterPro" id="IPR032675">
    <property type="entry name" value="LRR_dom_sf"/>
</dbReference>
<dbReference type="STRING" id="181874.A0A409WXB5"/>
<dbReference type="Gene3D" id="3.80.10.10">
    <property type="entry name" value="Ribonuclease Inhibitor"/>
    <property type="match status" value="1"/>
</dbReference>
<sequence length="384" mass="42645">MRNPTSNIPQLPLELIFTIMDLASTDLSQDQRNTLLSSCALTCRAWSLMAQKLLFSSVRLSSQRAFDSFMGAVDPSVTHARLLGEAVRELSVVLDHNQPSGLHQQSFAMAVTQCPNLRHVSISLYGCAEPGEDVIGAADTARLRRLAPSFDETTLALLHSGPQVSSLHFDNWSENKDSVYQLLQVWTGLNTLSIGGTPPQPLQESPVPFPCALENLYLNFQSSPSVEFLKWLLHNSSDSLRTLNLKRDPSNHVFDFLMEAYGSNLCSVSLPGYGTLEHSKSLQNCHQLRALWTENPSCLSTLYKHLPKSIEHVSFRLDRDAPLNSILDLVKRRKQMKGVIVHVSEGGNRHPLLPTLKASCAFRGIGLELVSDLQLYRSRQVSTS</sequence>
<dbReference type="Proteomes" id="UP000284842">
    <property type="component" value="Unassembled WGS sequence"/>
</dbReference>
<dbReference type="SUPFAM" id="SSF52047">
    <property type="entry name" value="RNI-like"/>
    <property type="match status" value="1"/>
</dbReference>
<gene>
    <name evidence="1" type="ORF">CVT24_002385</name>
</gene>
<dbReference type="AlphaFoldDB" id="A0A409WXB5"/>